<dbReference type="Pfam" id="PF07730">
    <property type="entry name" value="HisKA_3"/>
    <property type="match status" value="1"/>
</dbReference>
<dbReference type="GO" id="GO:0016020">
    <property type="term" value="C:membrane"/>
    <property type="evidence" value="ECO:0007669"/>
    <property type="project" value="InterPro"/>
</dbReference>
<feature type="transmembrane region" description="Helical" evidence="9">
    <location>
        <begin position="62"/>
        <end position="88"/>
    </location>
</feature>
<dbReference type="NCBIfam" id="TIGR00229">
    <property type="entry name" value="sensory_box"/>
    <property type="match status" value="1"/>
</dbReference>
<dbReference type="CDD" id="cd00130">
    <property type="entry name" value="PAS"/>
    <property type="match status" value="1"/>
</dbReference>
<dbReference type="InterPro" id="IPR005467">
    <property type="entry name" value="His_kinase_dom"/>
</dbReference>
<dbReference type="InterPro" id="IPR036890">
    <property type="entry name" value="HATPase_C_sf"/>
</dbReference>
<dbReference type="SMART" id="SM00387">
    <property type="entry name" value="HATPase_c"/>
    <property type="match status" value="1"/>
</dbReference>
<dbReference type="Pfam" id="PF00989">
    <property type="entry name" value="PAS"/>
    <property type="match status" value="1"/>
</dbReference>
<dbReference type="GO" id="GO:0000155">
    <property type="term" value="F:phosphorelay sensor kinase activity"/>
    <property type="evidence" value="ECO:0007669"/>
    <property type="project" value="InterPro"/>
</dbReference>
<keyword evidence="3" id="KW-0597">Phosphoprotein</keyword>
<keyword evidence="7" id="KW-0067">ATP-binding</keyword>
<evidence type="ECO:0000256" key="6">
    <source>
        <dbReference type="ARBA" id="ARBA00022777"/>
    </source>
</evidence>
<dbReference type="InterPro" id="IPR035965">
    <property type="entry name" value="PAS-like_dom_sf"/>
</dbReference>
<comment type="caution">
    <text evidence="12">The sequence shown here is derived from an EMBL/GenBank/DDBJ whole genome shotgun (WGS) entry which is preliminary data.</text>
</comment>
<dbReference type="CDD" id="cd16917">
    <property type="entry name" value="HATPase_UhpB-NarQ-NarX-like"/>
    <property type="match status" value="1"/>
</dbReference>
<dbReference type="SUPFAM" id="SSF55785">
    <property type="entry name" value="PYP-like sensor domain (PAS domain)"/>
    <property type="match status" value="1"/>
</dbReference>
<keyword evidence="9" id="KW-0472">Membrane</keyword>
<dbReference type="PANTHER" id="PTHR24421:SF10">
    <property type="entry name" value="NITRATE_NITRITE SENSOR PROTEIN NARQ"/>
    <property type="match status" value="1"/>
</dbReference>
<evidence type="ECO:0000313" key="12">
    <source>
        <dbReference type="EMBL" id="OFW32366.1"/>
    </source>
</evidence>
<gene>
    <name evidence="12" type="ORF">A2074_01910</name>
</gene>
<dbReference type="AlphaFoldDB" id="A0A1F2UMT0"/>
<feature type="domain" description="PAS" evidence="11">
    <location>
        <begin position="164"/>
        <end position="233"/>
    </location>
</feature>
<dbReference type="EMBL" id="MELI01000098">
    <property type="protein sequence ID" value="OFW32366.1"/>
    <property type="molecule type" value="Genomic_DNA"/>
</dbReference>
<evidence type="ECO:0000256" key="8">
    <source>
        <dbReference type="ARBA" id="ARBA00023012"/>
    </source>
</evidence>
<dbReference type="InterPro" id="IPR050482">
    <property type="entry name" value="Sensor_HK_TwoCompSys"/>
</dbReference>
<evidence type="ECO:0000256" key="3">
    <source>
        <dbReference type="ARBA" id="ARBA00022553"/>
    </source>
</evidence>
<protein>
    <recommendedName>
        <fullName evidence="2">histidine kinase</fullName>
        <ecNumber evidence="2">2.7.13.3</ecNumber>
    </recommendedName>
</protein>
<evidence type="ECO:0000256" key="2">
    <source>
        <dbReference type="ARBA" id="ARBA00012438"/>
    </source>
</evidence>
<dbReference type="GO" id="GO:0006355">
    <property type="term" value="P:regulation of DNA-templated transcription"/>
    <property type="evidence" value="ECO:0007669"/>
    <property type="project" value="InterPro"/>
</dbReference>
<dbReference type="EC" id="2.7.13.3" evidence="2"/>
<keyword evidence="8" id="KW-0902">Two-component regulatory system</keyword>
<evidence type="ECO:0000256" key="7">
    <source>
        <dbReference type="ARBA" id="ARBA00022840"/>
    </source>
</evidence>
<dbReference type="InterPro" id="IPR000014">
    <property type="entry name" value="PAS"/>
</dbReference>
<keyword evidence="9" id="KW-1133">Transmembrane helix</keyword>
<accession>A0A1F2UMT0</accession>
<dbReference type="Proteomes" id="UP000178086">
    <property type="component" value="Unassembled WGS sequence"/>
</dbReference>
<dbReference type="GO" id="GO:0046983">
    <property type="term" value="F:protein dimerization activity"/>
    <property type="evidence" value="ECO:0007669"/>
    <property type="project" value="InterPro"/>
</dbReference>
<name>A0A1F2UMT0_9ACTN</name>
<evidence type="ECO:0000256" key="1">
    <source>
        <dbReference type="ARBA" id="ARBA00000085"/>
    </source>
</evidence>
<evidence type="ECO:0000256" key="9">
    <source>
        <dbReference type="SAM" id="Phobius"/>
    </source>
</evidence>
<evidence type="ECO:0000256" key="5">
    <source>
        <dbReference type="ARBA" id="ARBA00022741"/>
    </source>
</evidence>
<dbReference type="Gene3D" id="3.30.450.20">
    <property type="entry name" value="PAS domain"/>
    <property type="match status" value="1"/>
</dbReference>
<dbReference type="PANTHER" id="PTHR24421">
    <property type="entry name" value="NITRATE/NITRITE SENSOR PROTEIN NARX-RELATED"/>
    <property type="match status" value="1"/>
</dbReference>
<dbReference type="PROSITE" id="PS50109">
    <property type="entry name" value="HIS_KIN"/>
    <property type="match status" value="1"/>
</dbReference>
<evidence type="ECO:0000259" key="11">
    <source>
        <dbReference type="PROSITE" id="PS50112"/>
    </source>
</evidence>
<comment type="catalytic activity">
    <reaction evidence="1">
        <text>ATP + protein L-histidine = ADP + protein N-phospho-L-histidine.</text>
        <dbReference type="EC" id="2.7.13.3"/>
    </reaction>
</comment>
<dbReference type="Pfam" id="PF02518">
    <property type="entry name" value="HATPase_c"/>
    <property type="match status" value="1"/>
</dbReference>
<keyword evidence="9" id="KW-0812">Transmembrane</keyword>
<organism evidence="12 13">
    <name type="scientific">Candidatus Aquicultor primus</name>
    <dbReference type="NCBI Taxonomy" id="1797195"/>
    <lineage>
        <taxon>Bacteria</taxon>
        <taxon>Bacillati</taxon>
        <taxon>Actinomycetota</taxon>
        <taxon>Candidatus Aquicultoria</taxon>
        <taxon>Candidatus Aquicultorales</taxon>
        <taxon>Candidatus Aquicultoraceae</taxon>
        <taxon>Candidatus Aquicultor</taxon>
    </lineage>
</organism>
<proteinExistence type="predicted"/>
<feature type="transmembrane region" description="Helical" evidence="9">
    <location>
        <begin position="95"/>
        <end position="123"/>
    </location>
</feature>
<dbReference type="SUPFAM" id="SSF55874">
    <property type="entry name" value="ATPase domain of HSP90 chaperone/DNA topoisomerase II/histidine kinase"/>
    <property type="match status" value="1"/>
</dbReference>
<dbReference type="Gene3D" id="1.20.5.1930">
    <property type="match status" value="1"/>
</dbReference>
<dbReference type="Gene3D" id="3.30.565.10">
    <property type="entry name" value="Histidine kinase-like ATPase, C-terminal domain"/>
    <property type="match status" value="1"/>
</dbReference>
<dbReference type="InterPro" id="IPR003594">
    <property type="entry name" value="HATPase_dom"/>
</dbReference>
<feature type="transmembrane region" description="Helical" evidence="9">
    <location>
        <begin position="21"/>
        <end position="37"/>
    </location>
</feature>
<keyword evidence="5" id="KW-0547">Nucleotide-binding</keyword>
<keyword evidence="4" id="KW-0808">Transferase</keyword>
<evidence type="ECO:0000259" key="10">
    <source>
        <dbReference type="PROSITE" id="PS50109"/>
    </source>
</evidence>
<keyword evidence="6" id="KW-0418">Kinase</keyword>
<dbReference type="InterPro" id="IPR013767">
    <property type="entry name" value="PAS_fold"/>
</dbReference>
<dbReference type="GO" id="GO:0005524">
    <property type="term" value="F:ATP binding"/>
    <property type="evidence" value="ECO:0007669"/>
    <property type="project" value="UniProtKB-KW"/>
</dbReference>
<dbReference type="InterPro" id="IPR011712">
    <property type="entry name" value="Sig_transdc_His_kin_sub3_dim/P"/>
</dbReference>
<reference evidence="12 13" key="1">
    <citation type="journal article" date="2016" name="Nat. Commun.">
        <title>Thousands of microbial genomes shed light on interconnected biogeochemical processes in an aquifer system.</title>
        <authorList>
            <person name="Anantharaman K."/>
            <person name="Brown C.T."/>
            <person name="Hug L.A."/>
            <person name="Sharon I."/>
            <person name="Castelle C.J."/>
            <person name="Probst A.J."/>
            <person name="Thomas B.C."/>
            <person name="Singh A."/>
            <person name="Wilkins M.J."/>
            <person name="Karaoz U."/>
            <person name="Brodie E.L."/>
            <person name="Williams K.H."/>
            <person name="Hubbard S.S."/>
            <person name="Banfield J.F."/>
        </authorList>
    </citation>
    <scope>NUCLEOTIDE SEQUENCE [LARGE SCALE GENOMIC DNA]</scope>
</reference>
<feature type="domain" description="Histidine kinase" evidence="10">
    <location>
        <begin position="348"/>
        <end position="502"/>
    </location>
</feature>
<dbReference type="PROSITE" id="PS50112">
    <property type="entry name" value="PAS"/>
    <property type="match status" value="1"/>
</dbReference>
<dbReference type="SMART" id="SM00091">
    <property type="entry name" value="PAS"/>
    <property type="match status" value="1"/>
</dbReference>
<evidence type="ECO:0000256" key="4">
    <source>
        <dbReference type="ARBA" id="ARBA00022679"/>
    </source>
</evidence>
<sequence>MKTTQPLRQNPRSGLLTSAQFWSIAFIFILITLHHYNNLTNYGIFLLPDQELGITRHTIDRILYLIPIILSSIMFGQRGGVVALVLALTAMLPRALFITTSVPTALIETFMVTLIGASAPIWANHNIKQQKHLERAMEKLIGIAVDNSRLFHEKELAGVQLKTSETKYRTLFENTHMAIWVEDLSGKITAANRAASHLFGYGSDELIGAVSQDFLPEDSRAGSEAIKARLLGGEEERLPYLESVIKKDGTTSVIRMTTNLVSTNGHPDGFQFIGRDITNEVRMQENQQFYLRQITKAHEEERLRISRDLHDSTAQDLIAGLHQLEEFCEGQPNMPKEESNFLWALHGQLKDMLHDIRQLSRNLRPSIIDDLGILPAVEWLTEQMTIEDNIETNLAVSGNEHRLAREIEVALFRIVQEALRNVAKHADATEARVSIEFGADETKIAIIDNGKGFEMPDSLGEFSRLGKLGIDGMQTRARLAGGTFDVISGPGKGTTIAVTIPS</sequence>
<evidence type="ECO:0000313" key="13">
    <source>
        <dbReference type="Proteomes" id="UP000178086"/>
    </source>
</evidence>